<protein>
    <submittedName>
        <fullName evidence="5">Amino acid/amide ABC transporter substrate-binding protein (HAAT family)</fullName>
    </submittedName>
</protein>
<keyword evidence="6" id="KW-1185">Reference proteome</keyword>
<dbReference type="PANTHER" id="PTHR30483:SF6">
    <property type="entry name" value="PERIPLASMIC BINDING PROTEIN OF ABC TRANSPORTER FOR NATURAL AMINO ACIDS"/>
    <property type="match status" value="1"/>
</dbReference>
<evidence type="ECO:0000259" key="4">
    <source>
        <dbReference type="Pfam" id="PF13458"/>
    </source>
</evidence>
<organism evidence="5 6">
    <name type="scientific">Eoetvoesiella caeni</name>
    <dbReference type="NCBI Taxonomy" id="645616"/>
    <lineage>
        <taxon>Bacteria</taxon>
        <taxon>Pseudomonadati</taxon>
        <taxon>Pseudomonadota</taxon>
        <taxon>Betaproteobacteria</taxon>
        <taxon>Burkholderiales</taxon>
        <taxon>Alcaligenaceae</taxon>
        <taxon>Eoetvoesiella</taxon>
    </lineage>
</organism>
<dbReference type="InterPro" id="IPR028082">
    <property type="entry name" value="Peripla_BP_I"/>
</dbReference>
<name>A0A366H1N8_9BURK</name>
<gene>
    <name evidence="5" type="ORF">DFR37_11575</name>
</gene>
<dbReference type="CDD" id="cd06359">
    <property type="entry name" value="PBP1_Nba-like"/>
    <property type="match status" value="1"/>
</dbReference>
<dbReference type="Proteomes" id="UP000253628">
    <property type="component" value="Unassembled WGS sequence"/>
</dbReference>
<dbReference type="AlphaFoldDB" id="A0A366H1N8"/>
<reference evidence="5 6" key="1">
    <citation type="submission" date="2018-06" db="EMBL/GenBank/DDBJ databases">
        <title>Genomic Encyclopedia of Type Strains, Phase IV (KMG-IV): sequencing the most valuable type-strain genomes for metagenomic binning, comparative biology and taxonomic classification.</title>
        <authorList>
            <person name="Goeker M."/>
        </authorList>
    </citation>
    <scope>NUCLEOTIDE SEQUENCE [LARGE SCALE GENOMIC DNA]</scope>
    <source>
        <strain evidence="5 6">DSM 25520</strain>
    </source>
</reference>
<comment type="caution">
    <text evidence="5">The sequence shown here is derived from an EMBL/GenBank/DDBJ whole genome shotgun (WGS) entry which is preliminary data.</text>
</comment>
<evidence type="ECO:0000313" key="6">
    <source>
        <dbReference type="Proteomes" id="UP000253628"/>
    </source>
</evidence>
<comment type="similarity">
    <text evidence="1">Belongs to the leucine-binding protein family.</text>
</comment>
<dbReference type="Pfam" id="PF13458">
    <property type="entry name" value="Peripla_BP_6"/>
    <property type="match status" value="1"/>
</dbReference>
<feature type="signal peptide" evidence="3">
    <location>
        <begin position="1"/>
        <end position="26"/>
    </location>
</feature>
<evidence type="ECO:0000313" key="5">
    <source>
        <dbReference type="EMBL" id="RBP35801.1"/>
    </source>
</evidence>
<sequence length="391" mass="42090">MKKKLQLSGGVVALALAFGGISAAQADVKIGFMATLSGPAAALGQDQYDGFMLAVDQLGGKLGDTKTEIVKEDDQLKPDLGVQNARKLVEKEHVDIITGITFSNVLMAIAKPVAEAGTFLISSNAGPAPLAGKQCNDNFFFTSWQNDNQAEVVGAYANQKGYKNVYLMAPNYQSGKDQLAGFKRLFKGKVVGEVYTQINQPDYSAEIAQLQAAAPDAVYVFYPGGMGVNFIKQFHQAGMLGKQPLLSASTVDGTTLPALKDTALGVISGTFWGPDFDNPVSKKFVADFEKKYGRIPSQYAAQAYDSALLIDSALRKTGGKADDKDAFRKALKAADFKSVRGNFKFGNNHFPIQDMYAFEVAKDDKGRVSLKTIAKPLPNHQDAYHAECALK</sequence>
<evidence type="ECO:0000256" key="2">
    <source>
        <dbReference type="ARBA" id="ARBA00022729"/>
    </source>
</evidence>
<feature type="chain" id="PRO_5016710653" evidence="3">
    <location>
        <begin position="27"/>
        <end position="391"/>
    </location>
</feature>
<dbReference type="SUPFAM" id="SSF53822">
    <property type="entry name" value="Periplasmic binding protein-like I"/>
    <property type="match status" value="1"/>
</dbReference>
<dbReference type="RefSeq" id="WP_113934912.1">
    <property type="nucleotide sequence ID" value="NZ_JACCEU010000011.1"/>
</dbReference>
<dbReference type="Gene3D" id="3.40.50.2300">
    <property type="match status" value="2"/>
</dbReference>
<feature type="domain" description="Leucine-binding protein" evidence="4">
    <location>
        <begin position="28"/>
        <end position="363"/>
    </location>
</feature>
<proteinExistence type="inferred from homology"/>
<dbReference type="OrthoDB" id="8522748at2"/>
<dbReference type="InterPro" id="IPR028081">
    <property type="entry name" value="Leu-bd"/>
</dbReference>
<keyword evidence="2 3" id="KW-0732">Signal</keyword>
<evidence type="ECO:0000256" key="3">
    <source>
        <dbReference type="SAM" id="SignalP"/>
    </source>
</evidence>
<dbReference type="EMBL" id="QNRQ01000015">
    <property type="protein sequence ID" value="RBP35801.1"/>
    <property type="molecule type" value="Genomic_DNA"/>
</dbReference>
<evidence type="ECO:0000256" key="1">
    <source>
        <dbReference type="ARBA" id="ARBA00010062"/>
    </source>
</evidence>
<dbReference type="InterPro" id="IPR051010">
    <property type="entry name" value="BCAA_transport"/>
</dbReference>
<accession>A0A366H1N8</accession>
<dbReference type="PANTHER" id="PTHR30483">
    <property type="entry name" value="LEUCINE-SPECIFIC-BINDING PROTEIN"/>
    <property type="match status" value="1"/>
</dbReference>